<sequence length="424" mass="47561">MAKNRIPARRGNPSAPQMQARLQKLAADFRTALANGDHAAGRSLAEQALAIVPGNMTVLGDYALCLMRTGAYQQAYQVYMQIHDAPAAQRQQASATWLDGLAEACGWLEKSDELRTYGKRSLTEADARFSQGHQWPLPPGKPPAFDPSRPQQNIIAYSLYGANPRYCESAVVNIQAASELFPGWTCRIYLDDSVPQHVQQRLQQAGAQVMPMGFGPGMPPVMWRFLVMDDPSVRHFLVRDADSLLSEREPAAVQEWLDSGRWFHHMRDYFTHTELLLAGMWGGSNGVFPPIAPLIQQYIANYKGPARFVDQYFLREILWPTVRQSLLCHDELFDFHDARPFPPHPPIRWNTDKFHVGSNTSYQQITGASMLADGAQQPLLLWRQGQPQALTYSAAVRDGRWQLGLPFFLIDEFAGGTLRVEIAG</sequence>
<evidence type="ECO:0000313" key="1">
    <source>
        <dbReference type="EMBL" id="AMP16327.1"/>
    </source>
</evidence>
<dbReference type="InterPro" id="IPR011990">
    <property type="entry name" value="TPR-like_helical_dom_sf"/>
</dbReference>
<reference evidence="1 2" key="1">
    <citation type="submission" date="2015-11" db="EMBL/GenBank/DDBJ databases">
        <title>Exploring the genomic traits of fungus-feeding bacterial genus Collimonas.</title>
        <authorList>
            <person name="Song C."/>
            <person name="Schmidt R."/>
            <person name="de Jager V."/>
            <person name="Krzyzanowska D."/>
            <person name="Jongedijk E."/>
            <person name="Cankar K."/>
            <person name="Beekwilder J."/>
            <person name="van Veen A."/>
            <person name="de Boer W."/>
            <person name="van Veen J.A."/>
            <person name="Garbeva P."/>
        </authorList>
    </citation>
    <scope>NUCLEOTIDE SEQUENCE [LARGE SCALE GENOMIC DNA]</scope>
    <source>
        <strain evidence="1 2">Ter291</strain>
    </source>
</reference>
<gene>
    <name evidence="1" type="ORF">CPter291_4094</name>
</gene>
<proteinExistence type="predicted"/>
<name>A0ABM5ZB30_9BURK</name>
<dbReference type="Gene3D" id="1.25.40.10">
    <property type="entry name" value="Tetratricopeptide repeat domain"/>
    <property type="match status" value="1"/>
</dbReference>
<organism evidence="1 2">
    <name type="scientific">Collimonas pratensis</name>
    <dbReference type="NCBI Taxonomy" id="279113"/>
    <lineage>
        <taxon>Bacteria</taxon>
        <taxon>Pseudomonadati</taxon>
        <taxon>Pseudomonadota</taxon>
        <taxon>Betaproteobacteria</taxon>
        <taxon>Burkholderiales</taxon>
        <taxon>Oxalobacteraceae</taxon>
        <taxon>Collimonas</taxon>
    </lineage>
</organism>
<evidence type="ECO:0000313" key="2">
    <source>
        <dbReference type="Proteomes" id="UP000074914"/>
    </source>
</evidence>
<dbReference type="EMBL" id="CP013236">
    <property type="protein sequence ID" value="AMP16327.1"/>
    <property type="molecule type" value="Genomic_DNA"/>
</dbReference>
<dbReference type="Pfam" id="PF14559">
    <property type="entry name" value="TPR_19"/>
    <property type="match status" value="1"/>
</dbReference>
<keyword evidence="2" id="KW-1185">Reference proteome</keyword>
<dbReference type="RefSeq" id="WP_062118162.1">
    <property type="nucleotide sequence ID" value="NZ_CP013236.1"/>
</dbReference>
<evidence type="ECO:0008006" key="3">
    <source>
        <dbReference type="Google" id="ProtNLM"/>
    </source>
</evidence>
<dbReference type="Proteomes" id="UP000074914">
    <property type="component" value="Chromosome"/>
</dbReference>
<accession>A0ABM5ZB30</accession>
<protein>
    <recommendedName>
        <fullName evidence="3">TPR repeat family protein</fullName>
    </recommendedName>
</protein>